<reference evidence="1 2" key="1">
    <citation type="submission" date="2024-02" db="EMBL/GenBank/DDBJ databases">
        <authorList>
            <person name="Chen Y."/>
            <person name="Shah S."/>
            <person name="Dougan E. K."/>
            <person name="Thang M."/>
            <person name="Chan C."/>
        </authorList>
    </citation>
    <scope>NUCLEOTIDE SEQUENCE [LARGE SCALE GENOMIC DNA]</scope>
</reference>
<sequence>MADVAALRLELQEAEAELELKDAELRACCPRGPESCDHPEYLREELQRLEAEFSLQDAGQRGNKLGSDAPPTTLRMSRSGLLDEEQRRKSEAVKQLRQRELWFELQLRRQQEAHGESIDALRDEAFALRKCALLGGRKSMKVESLPVTPLQSLPHSNDRGKLVTGWQQDPLMHLTQRLRSELEATNLSTK</sequence>
<comment type="caution">
    <text evidence="1">The sequence shown here is derived from an EMBL/GenBank/DDBJ whole genome shotgun (WGS) entry which is preliminary data.</text>
</comment>
<evidence type="ECO:0000313" key="2">
    <source>
        <dbReference type="Proteomes" id="UP001642484"/>
    </source>
</evidence>
<evidence type="ECO:0000313" key="1">
    <source>
        <dbReference type="EMBL" id="CAK9028824.1"/>
    </source>
</evidence>
<proteinExistence type="predicted"/>
<dbReference type="Proteomes" id="UP001642484">
    <property type="component" value="Unassembled WGS sequence"/>
</dbReference>
<name>A0ABP0KSB5_9DINO</name>
<keyword evidence="2" id="KW-1185">Reference proteome</keyword>
<accession>A0ABP0KSB5</accession>
<gene>
    <name evidence="1" type="ORF">CCMP2556_LOCUS17251</name>
</gene>
<organism evidence="1 2">
    <name type="scientific">Durusdinium trenchii</name>
    <dbReference type="NCBI Taxonomy" id="1381693"/>
    <lineage>
        <taxon>Eukaryota</taxon>
        <taxon>Sar</taxon>
        <taxon>Alveolata</taxon>
        <taxon>Dinophyceae</taxon>
        <taxon>Suessiales</taxon>
        <taxon>Symbiodiniaceae</taxon>
        <taxon>Durusdinium</taxon>
    </lineage>
</organism>
<dbReference type="EMBL" id="CAXAMN010009469">
    <property type="protein sequence ID" value="CAK9028824.1"/>
    <property type="molecule type" value="Genomic_DNA"/>
</dbReference>
<protein>
    <submittedName>
        <fullName evidence="1">Uncharacterized protein</fullName>
    </submittedName>
</protein>